<feature type="transmembrane region" description="Helical" evidence="1">
    <location>
        <begin position="256"/>
        <end position="275"/>
    </location>
</feature>
<keyword evidence="3" id="KW-1185">Reference proteome</keyword>
<protein>
    <submittedName>
        <fullName evidence="2">GntP family gluconate:H+ symporter</fullName>
    </submittedName>
</protein>
<organism evidence="2 3">
    <name type="scientific">Ancylobacter tetraedralis</name>
    <dbReference type="NCBI Taxonomy" id="217068"/>
    <lineage>
        <taxon>Bacteria</taxon>
        <taxon>Pseudomonadati</taxon>
        <taxon>Pseudomonadota</taxon>
        <taxon>Alphaproteobacteria</taxon>
        <taxon>Hyphomicrobiales</taxon>
        <taxon>Xanthobacteraceae</taxon>
        <taxon>Ancylobacter</taxon>
    </lineage>
</organism>
<proteinExistence type="predicted"/>
<sequence length="442" mass="44003">MSLSQAASFAVVLALLALAIQRGRVQPFLALTLAAIGFGYAAGMSTSGVGKAFGLGFAQGMNTLGLTVVAAAFMAEIADASGATAWLQRAAAGRARPSLPLALIGLIAGLASTPAAAFAVLGPLRRGIGEDSPRSALVLGLSLSGSHGLLILSPVMLASATILAADWTTTLAFGLPAALVAVATGLLLAQRTSGAAHRVDTAGAMDGESLHAPRRGAFALGITSAALVALLVTQSLGDIASEPLGGGSNREFLIALGRPVVLLLVGVGLLLLLGWHREKGGFSEQGWAGRALAKAAPLVLLIGAAGGLSKIAQETGMAEMNAERLIGFAPSGALALLLPFALAAIVKTLQGSSLVAAITAAGMMMELVGPLGLGDSAGRALAALAIGAGAMSVSHINDGLFWLVGQAARLPAGTTLARFSLATGVQGAVALLLLMAFRLVCH</sequence>
<feature type="transmembrane region" description="Helical" evidence="1">
    <location>
        <begin position="380"/>
        <end position="404"/>
    </location>
</feature>
<dbReference type="PANTHER" id="PTHR30354:SF11">
    <property type="entry name" value="PERMEASE"/>
    <property type="match status" value="1"/>
</dbReference>
<dbReference type="InterPro" id="IPR003474">
    <property type="entry name" value="Glcn_transporter"/>
</dbReference>
<dbReference type="GO" id="GO:0005886">
    <property type="term" value="C:plasma membrane"/>
    <property type="evidence" value="ECO:0007669"/>
    <property type="project" value="TreeGrafter"/>
</dbReference>
<feature type="transmembrane region" description="Helical" evidence="1">
    <location>
        <begin position="416"/>
        <end position="437"/>
    </location>
</feature>
<reference evidence="2 3" key="1">
    <citation type="submission" date="2020-08" db="EMBL/GenBank/DDBJ databases">
        <title>Genomic Encyclopedia of Type Strains, Phase IV (KMG-IV): sequencing the most valuable type-strain genomes for metagenomic binning, comparative biology and taxonomic classification.</title>
        <authorList>
            <person name="Goeker M."/>
        </authorList>
    </citation>
    <scope>NUCLEOTIDE SEQUENCE [LARGE SCALE GENOMIC DNA]</scope>
    <source>
        <strain evidence="2 3">DSM 5895</strain>
    </source>
</reference>
<dbReference type="Proteomes" id="UP000533469">
    <property type="component" value="Unassembled WGS sequence"/>
</dbReference>
<feature type="transmembrane region" description="Helical" evidence="1">
    <location>
        <begin position="64"/>
        <end position="87"/>
    </location>
</feature>
<keyword evidence="1" id="KW-0812">Transmembrane</keyword>
<dbReference type="AlphaFoldDB" id="A0A839Z8C9"/>
<feature type="transmembrane region" description="Helical" evidence="1">
    <location>
        <begin position="29"/>
        <end position="52"/>
    </location>
</feature>
<comment type="caution">
    <text evidence="2">The sequence shown here is derived from an EMBL/GenBank/DDBJ whole genome shotgun (WGS) entry which is preliminary data.</text>
</comment>
<feature type="transmembrane region" description="Helical" evidence="1">
    <location>
        <begin position="136"/>
        <end position="165"/>
    </location>
</feature>
<feature type="transmembrane region" description="Helical" evidence="1">
    <location>
        <begin position="353"/>
        <end position="374"/>
    </location>
</feature>
<feature type="transmembrane region" description="Helical" evidence="1">
    <location>
        <begin position="171"/>
        <end position="189"/>
    </location>
</feature>
<dbReference type="GO" id="GO:0015128">
    <property type="term" value="F:gluconate transmembrane transporter activity"/>
    <property type="evidence" value="ECO:0007669"/>
    <property type="project" value="InterPro"/>
</dbReference>
<keyword evidence="1" id="KW-1133">Transmembrane helix</keyword>
<dbReference type="Pfam" id="PF02447">
    <property type="entry name" value="GntP_permease"/>
    <property type="match status" value="1"/>
</dbReference>
<dbReference type="EMBL" id="JACICD010000001">
    <property type="protein sequence ID" value="MBB3769647.1"/>
    <property type="molecule type" value="Genomic_DNA"/>
</dbReference>
<feature type="transmembrane region" description="Helical" evidence="1">
    <location>
        <begin position="99"/>
        <end position="124"/>
    </location>
</feature>
<dbReference type="RefSeq" id="WP_183187853.1">
    <property type="nucleotide sequence ID" value="NZ_JACICD010000001.1"/>
</dbReference>
<keyword evidence="1" id="KW-0472">Membrane</keyword>
<accession>A0A839Z8C9</accession>
<evidence type="ECO:0000313" key="2">
    <source>
        <dbReference type="EMBL" id="MBB3769647.1"/>
    </source>
</evidence>
<evidence type="ECO:0000313" key="3">
    <source>
        <dbReference type="Proteomes" id="UP000533469"/>
    </source>
</evidence>
<gene>
    <name evidence="2" type="ORF">FHS55_000233</name>
</gene>
<evidence type="ECO:0000256" key="1">
    <source>
        <dbReference type="SAM" id="Phobius"/>
    </source>
</evidence>
<name>A0A839Z8C9_9HYPH</name>
<feature type="transmembrane region" description="Helical" evidence="1">
    <location>
        <begin position="325"/>
        <end position="346"/>
    </location>
</feature>
<feature type="transmembrane region" description="Helical" evidence="1">
    <location>
        <begin position="217"/>
        <end position="236"/>
    </location>
</feature>
<dbReference type="PANTHER" id="PTHR30354">
    <property type="entry name" value="GNT FAMILY GLUCONATE TRANSPORTER"/>
    <property type="match status" value="1"/>
</dbReference>
<feature type="transmembrane region" description="Helical" evidence="1">
    <location>
        <begin position="287"/>
        <end position="305"/>
    </location>
</feature>